<accession>A0A4P6YH76</accession>
<sequence length="45" mass="5004">MEQSKSKVKIIDNKATLSVGGLSKGIYVLKIFINDQTESHQIIVE</sequence>
<dbReference type="KEGG" id="fnk:E1750_15745"/>
<evidence type="ECO:0000256" key="1">
    <source>
        <dbReference type="ARBA" id="ARBA00022729"/>
    </source>
</evidence>
<dbReference type="EMBL" id="CP037933">
    <property type="protein sequence ID" value="QBN20185.1"/>
    <property type="molecule type" value="Genomic_DNA"/>
</dbReference>
<evidence type="ECO:0000313" key="2">
    <source>
        <dbReference type="EMBL" id="QBN20185.1"/>
    </source>
</evidence>
<name>A0A4P6YH76_9FLAO</name>
<evidence type="ECO:0000313" key="3">
    <source>
        <dbReference type="Proteomes" id="UP000291124"/>
    </source>
</evidence>
<dbReference type="OrthoDB" id="4535652at2"/>
<keyword evidence="3" id="KW-1185">Reference proteome</keyword>
<protein>
    <submittedName>
        <fullName evidence="2">T9SS type A sorting domain-containing protein</fullName>
    </submittedName>
</protein>
<dbReference type="AlphaFoldDB" id="A0A4P6YH76"/>
<dbReference type="Proteomes" id="UP000291124">
    <property type="component" value="Chromosome"/>
</dbReference>
<proteinExistence type="predicted"/>
<reference evidence="3" key="1">
    <citation type="submission" date="2019-03" db="EMBL/GenBank/DDBJ databases">
        <title>Flavobacterium sp.</title>
        <authorList>
            <person name="Kim H."/>
        </authorList>
    </citation>
    <scope>NUCLEOTIDE SEQUENCE [LARGE SCALE GENOMIC DNA]</scope>
    <source>
        <strain evidence="3">GS13</strain>
    </source>
</reference>
<gene>
    <name evidence="2" type="ORF">E1750_15745</name>
</gene>
<dbReference type="InterPro" id="IPR026444">
    <property type="entry name" value="Secre_tail"/>
</dbReference>
<keyword evidence="1" id="KW-0732">Signal</keyword>
<organism evidence="2 3">
    <name type="scientific">Flavobacterium nackdongense</name>
    <dbReference type="NCBI Taxonomy" id="2547394"/>
    <lineage>
        <taxon>Bacteria</taxon>
        <taxon>Pseudomonadati</taxon>
        <taxon>Bacteroidota</taxon>
        <taxon>Flavobacteriia</taxon>
        <taxon>Flavobacteriales</taxon>
        <taxon>Flavobacteriaceae</taxon>
        <taxon>Flavobacterium</taxon>
    </lineage>
</organism>
<dbReference type="NCBIfam" id="TIGR04183">
    <property type="entry name" value="Por_Secre_tail"/>
    <property type="match status" value="1"/>
</dbReference>